<proteinExistence type="predicted"/>
<evidence type="ECO:0000313" key="1">
    <source>
        <dbReference type="EMBL" id="KAJ9651149.1"/>
    </source>
</evidence>
<dbReference type="EMBL" id="JAPDRQ010000279">
    <property type="protein sequence ID" value="KAJ9651149.1"/>
    <property type="molecule type" value="Genomic_DNA"/>
</dbReference>
<dbReference type="Proteomes" id="UP001172386">
    <property type="component" value="Unassembled WGS sequence"/>
</dbReference>
<sequence>MARLIRYCYTEEYPESINSADFAVRPGACFIDERPPIDGNDLLAAQDAVCLYQVGDRFTVPALKQKAAEQFLKAWIRIDDSPEVYQAIDREGRLLRFSEIFMSLSSSVYAATRPGDRVLRDVVARTIKNKFVHDLHWKGKYEFLQQFIEDEEEELVLDLYITGTIQSNFASAQVLLGLIPTILVQFGPTIAEMAVLSTYQPFLTVLLAFGSPAVHVTRLFGNQVDIREPLTRPVPRILEVFAGWLEDGHGCQAGAGPPARMWHRNSVFRYVFRVLSYVAALAAIANNVHNSVNLDLRTISGWRCAALLMPFYWSLSAVVVHAFGMLSVRCRVRTSGTATSSAHRRPQAFRELADTSDGVLSELFLWLASLCAIASLVFGTLDLSSLVFISAIEALEVFFRYAASAALCQLVVMVELARLRQELVQVNPPNTLPPAPGSKMQVRNKNRS</sequence>
<protein>
    <submittedName>
        <fullName evidence="1">Uncharacterized protein</fullName>
    </submittedName>
</protein>
<comment type="caution">
    <text evidence="1">The sequence shown here is derived from an EMBL/GenBank/DDBJ whole genome shotgun (WGS) entry which is preliminary data.</text>
</comment>
<name>A0ACC2ZU68_9EURO</name>
<keyword evidence="2" id="KW-1185">Reference proteome</keyword>
<gene>
    <name evidence="1" type="ORF">H2198_009575</name>
</gene>
<organism evidence="1 2">
    <name type="scientific">Neophaeococcomyces mojaviensis</name>
    <dbReference type="NCBI Taxonomy" id="3383035"/>
    <lineage>
        <taxon>Eukaryota</taxon>
        <taxon>Fungi</taxon>
        <taxon>Dikarya</taxon>
        <taxon>Ascomycota</taxon>
        <taxon>Pezizomycotina</taxon>
        <taxon>Eurotiomycetes</taxon>
        <taxon>Chaetothyriomycetidae</taxon>
        <taxon>Chaetothyriales</taxon>
        <taxon>Chaetothyriales incertae sedis</taxon>
        <taxon>Neophaeococcomyces</taxon>
    </lineage>
</organism>
<accession>A0ACC2ZU68</accession>
<reference evidence="1" key="1">
    <citation type="submission" date="2022-10" db="EMBL/GenBank/DDBJ databases">
        <title>Culturing micro-colonial fungi from biological soil crusts in the Mojave desert and describing Neophaeococcomyces mojavensis, and introducing the new genera and species Taxawa tesnikishii.</title>
        <authorList>
            <person name="Kurbessoian T."/>
            <person name="Stajich J.E."/>
        </authorList>
    </citation>
    <scope>NUCLEOTIDE SEQUENCE</scope>
    <source>
        <strain evidence="1">JES_112</strain>
    </source>
</reference>
<evidence type="ECO:0000313" key="2">
    <source>
        <dbReference type="Proteomes" id="UP001172386"/>
    </source>
</evidence>